<gene>
    <name evidence="2" type="ORF">BSZ36_05565</name>
</gene>
<evidence type="ECO:0000313" key="2">
    <source>
        <dbReference type="EMBL" id="OZC02492.1"/>
    </source>
</evidence>
<organism evidence="2 3">
    <name type="scientific">Rubricoccus marinus</name>
    <dbReference type="NCBI Taxonomy" id="716817"/>
    <lineage>
        <taxon>Bacteria</taxon>
        <taxon>Pseudomonadati</taxon>
        <taxon>Rhodothermota</taxon>
        <taxon>Rhodothermia</taxon>
        <taxon>Rhodothermales</taxon>
        <taxon>Rubricoccaceae</taxon>
        <taxon>Rubricoccus</taxon>
    </lineage>
</organism>
<keyword evidence="1" id="KW-0732">Signal</keyword>
<comment type="caution">
    <text evidence="2">The sequence shown here is derived from an EMBL/GenBank/DDBJ whole genome shotgun (WGS) entry which is preliminary data.</text>
</comment>
<feature type="chain" id="PRO_5013034324" description="Lipoprotein" evidence="1">
    <location>
        <begin position="24"/>
        <end position="172"/>
    </location>
</feature>
<dbReference type="AlphaFoldDB" id="A0A259TXL1"/>
<sequence>MKGFLLTLTVLAGCASPPAPSKAWPATAPSYFTPLLTDGTVHPEWIGEVPQDTPRLVLPDTLPLPRQRLGAVVASGDTLRANVVADVAGYELCPPCEPGLQCEPCWPDRIVLRAWIEPYAAQTLAWFEMPPASYETLRAFQRVVASVEVRREGDGVTYHLLGMTDVPGAATP</sequence>
<evidence type="ECO:0000256" key="1">
    <source>
        <dbReference type="SAM" id="SignalP"/>
    </source>
</evidence>
<evidence type="ECO:0000313" key="3">
    <source>
        <dbReference type="Proteomes" id="UP000216446"/>
    </source>
</evidence>
<name>A0A259TXL1_9BACT</name>
<dbReference type="RefSeq" id="WP_094546807.1">
    <property type="nucleotide sequence ID" value="NZ_MQWB01000001.1"/>
</dbReference>
<feature type="signal peptide" evidence="1">
    <location>
        <begin position="1"/>
        <end position="23"/>
    </location>
</feature>
<proteinExistence type="predicted"/>
<reference evidence="2 3" key="1">
    <citation type="submission" date="2016-11" db="EMBL/GenBank/DDBJ databases">
        <title>Study of marine rhodopsin-containing bacteria.</title>
        <authorList>
            <person name="Yoshizawa S."/>
            <person name="Kumagai Y."/>
            <person name="Kogure K."/>
        </authorList>
    </citation>
    <scope>NUCLEOTIDE SEQUENCE [LARGE SCALE GENOMIC DNA]</scope>
    <source>
        <strain evidence="2 3">SG-29</strain>
    </source>
</reference>
<evidence type="ECO:0008006" key="4">
    <source>
        <dbReference type="Google" id="ProtNLM"/>
    </source>
</evidence>
<dbReference type="EMBL" id="MQWB01000001">
    <property type="protein sequence ID" value="OZC02492.1"/>
    <property type="molecule type" value="Genomic_DNA"/>
</dbReference>
<dbReference type="Proteomes" id="UP000216446">
    <property type="component" value="Unassembled WGS sequence"/>
</dbReference>
<protein>
    <recommendedName>
        <fullName evidence="4">Lipoprotein</fullName>
    </recommendedName>
</protein>
<keyword evidence="3" id="KW-1185">Reference proteome</keyword>
<accession>A0A259TXL1</accession>
<dbReference type="InParanoid" id="A0A259TXL1"/>